<proteinExistence type="predicted"/>
<dbReference type="PANTHER" id="PTHR10174">
    <property type="entry name" value="ALPHA-TOCOPHEROL TRANSFER PROTEIN-RELATED"/>
    <property type="match status" value="1"/>
</dbReference>
<evidence type="ECO:0000259" key="2">
    <source>
        <dbReference type="PROSITE" id="PS50191"/>
    </source>
</evidence>
<gene>
    <name evidence="3" type="ORF">IPOD504_LOCUS13448</name>
</gene>
<dbReference type="CDD" id="cd00170">
    <property type="entry name" value="SEC14"/>
    <property type="match status" value="2"/>
</dbReference>
<evidence type="ECO:0000313" key="3">
    <source>
        <dbReference type="EMBL" id="CAH2066478.1"/>
    </source>
</evidence>
<sequence>MKSDIDKNIPMFRELSPELAKIAKAELNENPKQTPEDVRILKEWILKQTHLKARTDDQWLVAILRGCKFSLERVKAKLDLYYTLRTTAPEVTMCLKPTEPNFLAFLRLGTCVILPKSKTGLHPRVILIRVGRYNPEEDSIANVMCILYYLVQILVMEDDTASVLGTKIVVDYEGCTLNHLIEANPSLLRKITAVSQDSLPLRLKGSHHLNVPSGIEVIFKLVSTFLNEKAKQRLKIHKSPEELFEHIPKDVIPIEYGGDGGTVAEIIEYWAGKIIEYKSWMEDEENFGTDESRRLGKAAFSDELGDQVNVTLLFTAAQYVSSINKVSVKVKMTVRPLSTTLQEKAKKEINENPRRVESDVLALKTWLRQEPHLHAVNPSDQWLVAFLRGSKFSLERCKEKLDMYYTLRAIVPEFFSNRDPLSSRIQGILKLGAFLPLRNCKDTDSSRICILRIGVFNPTEYNLSDLIKVAFMITEIMMLEDDNFTVSGEEVIIDMRNVGVNVLSQWTPALAKKVITCFEKALPVRLKSNHILNTPTGFEAAYTILKAFLGEKLKKRIRVLNQNYEALYKEIPKRVLPEEYGGEGENIQELTDYWVAKVESYRDWFLREDTERSDETKRPDKPKTTSSLFGVEGSFRQLEVD</sequence>
<dbReference type="PROSITE" id="PS50191">
    <property type="entry name" value="CRAL_TRIO"/>
    <property type="match status" value="2"/>
</dbReference>
<dbReference type="SUPFAM" id="SSF46938">
    <property type="entry name" value="CRAL/TRIO N-terminal domain"/>
    <property type="match status" value="2"/>
</dbReference>
<dbReference type="InterPro" id="IPR036273">
    <property type="entry name" value="CRAL/TRIO_N_dom_sf"/>
</dbReference>
<dbReference type="SUPFAM" id="SSF52087">
    <property type="entry name" value="CRAL/TRIO domain"/>
    <property type="match status" value="2"/>
</dbReference>
<organism evidence="3 4">
    <name type="scientific">Iphiclides podalirius</name>
    <name type="common">scarce swallowtail</name>
    <dbReference type="NCBI Taxonomy" id="110791"/>
    <lineage>
        <taxon>Eukaryota</taxon>
        <taxon>Metazoa</taxon>
        <taxon>Ecdysozoa</taxon>
        <taxon>Arthropoda</taxon>
        <taxon>Hexapoda</taxon>
        <taxon>Insecta</taxon>
        <taxon>Pterygota</taxon>
        <taxon>Neoptera</taxon>
        <taxon>Endopterygota</taxon>
        <taxon>Lepidoptera</taxon>
        <taxon>Glossata</taxon>
        <taxon>Ditrysia</taxon>
        <taxon>Papilionoidea</taxon>
        <taxon>Papilionidae</taxon>
        <taxon>Papilioninae</taxon>
        <taxon>Iphiclides</taxon>
    </lineage>
</organism>
<feature type="non-terminal residue" evidence="3">
    <location>
        <position position="1"/>
    </location>
</feature>
<evidence type="ECO:0000256" key="1">
    <source>
        <dbReference type="SAM" id="MobiDB-lite"/>
    </source>
</evidence>
<name>A0ABN8J0L4_9NEOP</name>
<feature type="domain" description="CRAL-TRIO" evidence="2">
    <location>
        <begin position="125"/>
        <end position="264"/>
    </location>
</feature>
<feature type="compositionally biased region" description="Basic and acidic residues" evidence="1">
    <location>
        <begin position="610"/>
        <end position="623"/>
    </location>
</feature>
<feature type="region of interest" description="Disordered" evidence="1">
    <location>
        <begin position="610"/>
        <end position="641"/>
    </location>
</feature>
<dbReference type="PRINTS" id="PR00180">
    <property type="entry name" value="CRETINALDHBP"/>
</dbReference>
<dbReference type="SMART" id="SM00516">
    <property type="entry name" value="SEC14"/>
    <property type="match status" value="2"/>
</dbReference>
<dbReference type="InterPro" id="IPR001251">
    <property type="entry name" value="CRAL-TRIO_dom"/>
</dbReference>
<dbReference type="Proteomes" id="UP000837857">
    <property type="component" value="Chromosome 4"/>
</dbReference>
<dbReference type="EMBL" id="OW152816">
    <property type="protein sequence ID" value="CAH2066478.1"/>
    <property type="molecule type" value="Genomic_DNA"/>
</dbReference>
<feature type="domain" description="CRAL-TRIO" evidence="2">
    <location>
        <begin position="422"/>
        <end position="588"/>
    </location>
</feature>
<reference evidence="3" key="1">
    <citation type="submission" date="2022-03" db="EMBL/GenBank/DDBJ databases">
        <authorList>
            <person name="Martin H S."/>
        </authorList>
    </citation>
    <scope>NUCLEOTIDE SEQUENCE</scope>
</reference>
<dbReference type="Gene3D" id="1.20.5.1200">
    <property type="entry name" value="Alpha-tocopherol transfer"/>
    <property type="match status" value="2"/>
</dbReference>
<keyword evidence="4" id="KW-1185">Reference proteome</keyword>
<dbReference type="Gene3D" id="1.10.8.20">
    <property type="entry name" value="N-terminal domain of phosphatidylinositol transfer protein sec14p"/>
    <property type="match status" value="2"/>
</dbReference>
<evidence type="ECO:0000313" key="4">
    <source>
        <dbReference type="Proteomes" id="UP000837857"/>
    </source>
</evidence>
<protein>
    <recommendedName>
        <fullName evidence="2">CRAL-TRIO domain-containing protein</fullName>
    </recommendedName>
</protein>
<dbReference type="Pfam" id="PF00650">
    <property type="entry name" value="CRAL_TRIO"/>
    <property type="match status" value="2"/>
</dbReference>
<accession>A0ABN8J0L4</accession>
<dbReference type="InterPro" id="IPR036865">
    <property type="entry name" value="CRAL-TRIO_dom_sf"/>
</dbReference>
<dbReference type="InterPro" id="IPR011074">
    <property type="entry name" value="CRAL/TRIO_N_dom"/>
</dbReference>
<dbReference type="SMART" id="SM01100">
    <property type="entry name" value="CRAL_TRIO_N"/>
    <property type="match status" value="2"/>
</dbReference>
<dbReference type="Gene3D" id="3.40.525.10">
    <property type="entry name" value="CRAL-TRIO lipid binding domain"/>
    <property type="match status" value="2"/>
</dbReference>
<dbReference type="PANTHER" id="PTHR10174:SF216">
    <property type="entry name" value="CRAL-TRIO DOMAIN-CONTAINING PROTEIN-RELATED"/>
    <property type="match status" value="1"/>
</dbReference>